<keyword evidence="3" id="KW-1003">Cell membrane</keyword>
<keyword evidence="5 7" id="KW-1133">Transmembrane helix</keyword>
<comment type="caution">
    <text evidence="9">The sequence shown here is derived from an EMBL/GenBank/DDBJ whole genome shotgun (WGS) entry which is preliminary data.</text>
</comment>
<feature type="domain" description="YetF C-terminal" evidence="8">
    <location>
        <begin position="77"/>
        <end position="198"/>
    </location>
</feature>
<dbReference type="EMBL" id="WJNG01000016">
    <property type="protein sequence ID" value="MRH44442.1"/>
    <property type="molecule type" value="Genomic_DNA"/>
</dbReference>
<dbReference type="InterPro" id="IPR023090">
    <property type="entry name" value="UPF0702_alpha/beta_dom_sf"/>
</dbReference>
<dbReference type="AlphaFoldDB" id="A0A6A8DTA9"/>
<evidence type="ECO:0000256" key="7">
    <source>
        <dbReference type="SAM" id="Phobius"/>
    </source>
</evidence>
<evidence type="ECO:0000256" key="4">
    <source>
        <dbReference type="ARBA" id="ARBA00022692"/>
    </source>
</evidence>
<evidence type="ECO:0000256" key="1">
    <source>
        <dbReference type="ARBA" id="ARBA00004651"/>
    </source>
</evidence>
<dbReference type="Pfam" id="PF04239">
    <property type="entry name" value="DUF421"/>
    <property type="match status" value="1"/>
</dbReference>
<evidence type="ECO:0000259" key="8">
    <source>
        <dbReference type="Pfam" id="PF04239"/>
    </source>
</evidence>
<evidence type="ECO:0000256" key="6">
    <source>
        <dbReference type="ARBA" id="ARBA00023136"/>
    </source>
</evidence>
<dbReference type="PANTHER" id="PTHR34582:SF6">
    <property type="entry name" value="UPF0702 TRANSMEMBRANE PROTEIN YCAP"/>
    <property type="match status" value="1"/>
</dbReference>
<sequence>MLEYFFNPLLLFVVGFIVIRISGKKAVAEMTPLDLLFVGLISNLLSEPLIQDKPLKSSYYGVLITAFYLGMSYLSLNKKIHRFIIPGPTVLIRNGDIDEKGLQKMKMTTETLLGDLRTKGYTNPKDIDFAALESNGKLSVIPKSSKRPLEATDINLTPRPEFIPIPLVMDGKIIKENLDFLKKDINWLVQQLNSYGKEKSDIPELTLAYLNQSGFVEIDEHNFPSQNPSNYMPD</sequence>
<evidence type="ECO:0000256" key="5">
    <source>
        <dbReference type="ARBA" id="ARBA00022989"/>
    </source>
</evidence>
<keyword evidence="6 7" id="KW-0472">Membrane</keyword>
<dbReference type="GO" id="GO:0005886">
    <property type="term" value="C:plasma membrane"/>
    <property type="evidence" value="ECO:0007669"/>
    <property type="project" value="UniProtKB-SubCell"/>
</dbReference>
<protein>
    <submittedName>
        <fullName evidence="9">DUF421 domain-containing protein</fullName>
    </submittedName>
</protein>
<dbReference type="Proteomes" id="UP000799092">
    <property type="component" value="Unassembled WGS sequence"/>
</dbReference>
<dbReference type="OrthoDB" id="9778331at2"/>
<evidence type="ECO:0000256" key="2">
    <source>
        <dbReference type="ARBA" id="ARBA00006448"/>
    </source>
</evidence>
<dbReference type="PANTHER" id="PTHR34582">
    <property type="entry name" value="UPF0702 TRANSMEMBRANE PROTEIN YCAP"/>
    <property type="match status" value="1"/>
</dbReference>
<name>A0A6A8DTA9_9BACI</name>
<proteinExistence type="inferred from homology"/>
<dbReference type="RefSeq" id="WP_153738058.1">
    <property type="nucleotide sequence ID" value="NZ_WJNG01000016.1"/>
</dbReference>
<comment type="subcellular location">
    <subcellularLocation>
        <location evidence="1">Cell membrane</location>
        <topology evidence="1">Multi-pass membrane protein</topology>
    </subcellularLocation>
</comment>
<keyword evidence="10" id="KW-1185">Reference proteome</keyword>
<feature type="transmembrane region" description="Helical" evidence="7">
    <location>
        <begin position="6"/>
        <end position="23"/>
    </location>
</feature>
<evidence type="ECO:0000313" key="10">
    <source>
        <dbReference type="Proteomes" id="UP000799092"/>
    </source>
</evidence>
<dbReference type="Gene3D" id="3.30.240.20">
    <property type="entry name" value="bsu07140 like domains"/>
    <property type="match status" value="2"/>
</dbReference>
<accession>A0A6A8DTA9</accession>
<evidence type="ECO:0000256" key="3">
    <source>
        <dbReference type="ARBA" id="ARBA00022475"/>
    </source>
</evidence>
<keyword evidence="4 7" id="KW-0812">Transmembrane</keyword>
<evidence type="ECO:0000313" key="9">
    <source>
        <dbReference type="EMBL" id="MRH44442.1"/>
    </source>
</evidence>
<feature type="transmembrane region" description="Helical" evidence="7">
    <location>
        <begin position="57"/>
        <end position="76"/>
    </location>
</feature>
<comment type="similarity">
    <text evidence="2">Belongs to the UPF0702 family.</text>
</comment>
<gene>
    <name evidence="9" type="ORF">GH741_17500</name>
</gene>
<dbReference type="InterPro" id="IPR007353">
    <property type="entry name" value="DUF421"/>
</dbReference>
<reference evidence="9" key="1">
    <citation type="submission" date="2019-11" db="EMBL/GenBank/DDBJ databases">
        <authorList>
            <person name="Li J."/>
        </authorList>
    </citation>
    <scope>NUCLEOTIDE SEQUENCE</scope>
    <source>
        <strain evidence="9">B6B</strain>
    </source>
</reference>
<organism evidence="9 10">
    <name type="scientific">Aquibacillus halophilus</name>
    <dbReference type="NCBI Taxonomy" id="930132"/>
    <lineage>
        <taxon>Bacteria</taxon>
        <taxon>Bacillati</taxon>
        <taxon>Bacillota</taxon>
        <taxon>Bacilli</taxon>
        <taxon>Bacillales</taxon>
        <taxon>Bacillaceae</taxon>
        <taxon>Aquibacillus</taxon>
    </lineage>
</organism>